<gene>
    <name evidence="2" type="ORF">H1R20_g205</name>
</gene>
<dbReference type="Pfam" id="PF01926">
    <property type="entry name" value="MMR_HSR1"/>
    <property type="match status" value="1"/>
</dbReference>
<evidence type="ECO:0000313" key="3">
    <source>
        <dbReference type="Proteomes" id="UP001140091"/>
    </source>
</evidence>
<dbReference type="AlphaFoldDB" id="A0A9W8MN93"/>
<protein>
    <recommendedName>
        <fullName evidence="1">G domain-containing protein</fullName>
    </recommendedName>
</protein>
<proteinExistence type="predicted"/>
<dbReference type="OrthoDB" id="8954335at2759"/>
<keyword evidence="3" id="KW-1185">Reference proteome</keyword>
<dbReference type="Proteomes" id="UP001140091">
    <property type="component" value="Unassembled WGS sequence"/>
</dbReference>
<organism evidence="2 3">
    <name type="scientific">Candolleomyces eurysporus</name>
    <dbReference type="NCBI Taxonomy" id="2828524"/>
    <lineage>
        <taxon>Eukaryota</taxon>
        <taxon>Fungi</taxon>
        <taxon>Dikarya</taxon>
        <taxon>Basidiomycota</taxon>
        <taxon>Agaricomycotina</taxon>
        <taxon>Agaricomycetes</taxon>
        <taxon>Agaricomycetidae</taxon>
        <taxon>Agaricales</taxon>
        <taxon>Agaricineae</taxon>
        <taxon>Psathyrellaceae</taxon>
        <taxon>Candolleomyces</taxon>
    </lineage>
</organism>
<sequence>MAGKITNIEKLQDVILKDGRTDDIVIPVMGLTKAGKSTFINRLLSDTTLNTRVEVGVRLVSCTASVYPVVVSEVPLKCRQLREILQGRRIILVDTPGFDDTYTGNGRILIRLSQWLEKSYRRGKLIGGIIYIHNISNDSFPHSALKNLDIFTKLCGEKAMNLVRLVTTKWERLDTVRQGEDRLSELQESFWKPLIEDGALTHQVRPENGPHFHYPPPTLSSTDSITFEDPWGIITNILTFTDERDRKIQIQDELVSQRRFLIETEAGQSVGSSLNNTLKELKKEKRRGQESAAICPAEDLYKHRDNIKRLTEQIDLLQPTLSQRTMRLVKKLGF</sequence>
<dbReference type="EMBL" id="JANBPK010000012">
    <property type="protein sequence ID" value="KAJ2936891.1"/>
    <property type="molecule type" value="Genomic_DNA"/>
</dbReference>
<name>A0A9W8MN93_9AGAR</name>
<evidence type="ECO:0000313" key="2">
    <source>
        <dbReference type="EMBL" id="KAJ2936891.1"/>
    </source>
</evidence>
<dbReference type="InterPro" id="IPR006073">
    <property type="entry name" value="GTP-bd"/>
</dbReference>
<dbReference type="InterPro" id="IPR027417">
    <property type="entry name" value="P-loop_NTPase"/>
</dbReference>
<dbReference type="SUPFAM" id="SSF52540">
    <property type="entry name" value="P-loop containing nucleoside triphosphate hydrolases"/>
    <property type="match status" value="1"/>
</dbReference>
<dbReference type="Gene3D" id="3.40.50.300">
    <property type="entry name" value="P-loop containing nucleotide triphosphate hydrolases"/>
    <property type="match status" value="1"/>
</dbReference>
<comment type="caution">
    <text evidence="2">The sequence shown here is derived from an EMBL/GenBank/DDBJ whole genome shotgun (WGS) entry which is preliminary data.</text>
</comment>
<evidence type="ECO:0000259" key="1">
    <source>
        <dbReference type="Pfam" id="PF01926"/>
    </source>
</evidence>
<dbReference type="GO" id="GO:0005525">
    <property type="term" value="F:GTP binding"/>
    <property type="evidence" value="ECO:0007669"/>
    <property type="project" value="InterPro"/>
</dbReference>
<reference evidence="2" key="1">
    <citation type="submission" date="2022-06" db="EMBL/GenBank/DDBJ databases">
        <title>Genome Sequence of Candolleomyces eurysporus.</title>
        <authorList>
            <person name="Buettner E."/>
        </authorList>
    </citation>
    <scope>NUCLEOTIDE SEQUENCE</scope>
    <source>
        <strain evidence="2">VTCC 930004</strain>
    </source>
</reference>
<feature type="non-terminal residue" evidence="2">
    <location>
        <position position="1"/>
    </location>
</feature>
<accession>A0A9W8MN93</accession>
<feature type="domain" description="G" evidence="1">
    <location>
        <begin position="28"/>
        <end position="105"/>
    </location>
</feature>